<keyword evidence="9" id="KW-0630">Potassium</keyword>
<evidence type="ECO:0000256" key="14">
    <source>
        <dbReference type="ARBA" id="ARBA00023303"/>
    </source>
</evidence>
<dbReference type="InterPro" id="IPR005821">
    <property type="entry name" value="Ion_trans_dom"/>
</dbReference>
<comment type="subcellular location">
    <subcellularLocation>
        <location evidence="1">Cell membrane</location>
        <topology evidence="1">Multi-pass membrane protein</topology>
    </subcellularLocation>
</comment>
<evidence type="ECO:0000256" key="2">
    <source>
        <dbReference type="ARBA" id="ARBA00022448"/>
    </source>
</evidence>
<keyword evidence="14" id="KW-0407">Ion channel</keyword>
<keyword evidence="2" id="KW-0813">Transport</keyword>
<dbReference type="Gene3D" id="1.20.120.350">
    <property type="entry name" value="Voltage-gated potassium channels. Chain C"/>
    <property type="match status" value="1"/>
</dbReference>
<evidence type="ECO:0000256" key="5">
    <source>
        <dbReference type="ARBA" id="ARBA00022692"/>
    </source>
</evidence>
<evidence type="ECO:0000256" key="10">
    <source>
        <dbReference type="ARBA" id="ARBA00022989"/>
    </source>
</evidence>
<feature type="transmembrane region" description="Helical" evidence="17">
    <location>
        <begin position="29"/>
        <end position="47"/>
    </location>
</feature>
<evidence type="ECO:0000256" key="11">
    <source>
        <dbReference type="ARBA" id="ARBA00023065"/>
    </source>
</evidence>
<evidence type="ECO:0000313" key="20">
    <source>
        <dbReference type="Proteomes" id="UP000000268"/>
    </source>
</evidence>
<keyword evidence="13" id="KW-1071">Ligand-gated ion channel</keyword>
<dbReference type="PANTHER" id="PTHR11537">
    <property type="entry name" value="VOLTAGE-GATED POTASSIUM CHANNEL"/>
    <property type="match status" value="1"/>
</dbReference>
<keyword evidence="12 17" id="KW-0472">Membrane</keyword>
<dbReference type="Pfam" id="PF00520">
    <property type="entry name" value="Ion_trans"/>
    <property type="match status" value="1"/>
</dbReference>
<keyword evidence="8" id="KW-0851">Voltage-gated channel</keyword>
<dbReference type="KEGG" id="amr:AM1_2222"/>
<feature type="transmembrane region" description="Helical" evidence="17">
    <location>
        <begin position="163"/>
        <end position="184"/>
    </location>
</feature>
<dbReference type="GO" id="GO:0008076">
    <property type="term" value="C:voltage-gated potassium channel complex"/>
    <property type="evidence" value="ECO:0007669"/>
    <property type="project" value="InterPro"/>
</dbReference>
<evidence type="ECO:0000256" key="6">
    <source>
        <dbReference type="ARBA" id="ARBA00022741"/>
    </source>
</evidence>
<feature type="domain" description="Ion transport" evidence="18">
    <location>
        <begin position="28"/>
        <end position="253"/>
    </location>
</feature>
<dbReference type="AlphaFoldDB" id="B0C0X6"/>
<evidence type="ECO:0000256" key="15">
    <source>
        <dbReference type="ARBA" id="ARBA00058429"/>
    </source>
</evidence>
<feature type="transmembrane region" description="Helical" evidence="17">
    <location>
        <begin position="99"/>
        <end position="117"/>
    </location>
</feature>
<evidence type="ECO:0000256" key="12">
    <source>
        <dbReference type="ARBA" id="ARBA00023136"/>
    </source>
</evidence>
<dbReference type="Proteomes" id="UP000000268">
    <property type="component" value="Chromosome"/>
</dbReference>
<dbReference type="GO" id="GO:0005249">
    <property type="term" value="F:voltage-gated potassium channel activity"/>
    <property type="evidence" value="ECO:0007669"/>
    <property type="project" value="InterPro"/>
</dbReference>
<dbReference type="STRING" id="329726.AM1_2222"/>
<evidence type="ECO:0000313" key="19">
    <source>
        <dbReference type="EMBL" id="ABW27235.1"/>
    </source>
</evidence>
<keyword evidence="5 17" id="KW-0812">Transmembrane</keyword>
<dbReference type="FunFam" id="1.10.287.70:FF:000181">
    <property type="entry name" value="Cyclic nucleotide-gated potassium channel mll3241"/>
    <property type="match status" value="1"/>
</dbReference>
<evidence type="ECO:0000256" key="3">
    <source>
        <dbReference type="ARBA" id="ARBA00022475"/>
    </source>
</evidence>
<dbReference type="InterPro" id="IPR028325">
    <property type="entry name" value="VG_K_chnl"/>
</dbReference>
<dbReference type="GO" id="GO:0001508">
    <property type="term" value="P:action potential"/>
    <property type="evidence" value="ECO:0007669"/>
    <property type="project" value="TreeGrafter"/>
</dbReference>
<dbReference type="HOGENOM" id="CLU_011722_1_1_3"/>
<dbReference type="Gene3D" id="1.10.287.70">
    <property type="match status" value="1"/>
</dbReference>
<proteinExistence type="inferred from homology"/>
<dbReference type="OrthoDB" id="9810759at2"/>
<keyword evidence="20" id="KW-1185">Reference proteome</keyword>
<reference evidence="19 20" key="1">
    <citation type="journal article" date="2008" name="Proc. Natl. Acad. Sci. U.S.A.">
        <title>Niche adaptation and genome expansion in the chlorophyll d-producing cyanobacterium Acaryochloris marina.</title>
        <authorList>
            <person name="Swingley W.D."/>
            <person name="Chen M."/>
            <person name="Cheung P.C."/>
            <person name="Conrad A.L."/>
            <person name="Dejesa L.C."/>
            <person name="Hao J."/>
            <person name="Honchak B.M."/>
            <person name="Karbach L.E."/>
            <person name="Kurdoglu A."/>
            <person name="Lahiri S."/>
            <person name="Mastrian S.D."/>
            <person name="Miyashita H."/>
            <person name="Page L."/>
            <person name="Ramakrishna P."/>
            <person name="Satoh S."/>
            <person name="Sattley W.M."/>
            <person name="Shimada Y."/>
            <person name="Taylor H.L."/>
            <person name="Tomo T."/>
            <person name="Tsuchiya T."/>
            <person name="Wang Z.T."/>
            <person name="Raymond J."/>
            <person name="Mimuro M."/>
            <person name="Blankenship R.E."/>
            <person name="Touchman J.W."/>
        </authorList>
    </citation>
    <scope>NUCLEOTIDE SEQUENCE [LARGE SCALE GENOMIC DNA]</scope>
    <source>
        <strain evidence="20">MBIC 11017</strain>
    </source>
</reference>
<sequence length="273" mass="30794">MGGKRKKTWRRRVFEILEVADAGDRASQIFDISLLVLILANLVVITLETVEGLTTQYRTYFEVCETVSITIFTIEYLLRIWSCTAAPDFQHPVLGRLKFLFTPLALIDLMALAPFYLPLLIPIDIRFIRFVRLLRVLRLFKLSRYFQSFQVLGNILKSKRDELLVTLMGVFGLLWLASTMMYFIEHDAQPEAFANIPATMWWGVATLTTVGYGDIYPVTTAGRVLGSVISILGIGLFALPTGILASGFTEELDRRKQLPSPEPSTCPHCGKPL</sequence>
<keyword evidence="3" id="KW-1003">Cell membrane</keyword>
<gene>
    <name evidence="19" type="ordered locus">AM1_2222</name>
</gene>
<accession>B0C0X6</accession>
<dbReference type="EMBL" id="CP000828">
    <property type="protein sequence ID" value="ABW27235.1"/>
    <property type="molecule type" value="Genomic_DNA"/>
</dbReference>
<dbReference type="PANTHER" id="PTHR11537:SF254">
    <property type="entry name" value="POTASSIUM VOLTAGE-GATED CHANNEL PROTEIN SHAB"/>
    <property type="match status" value="1"/>
</dbReference>
<evidence type="ECO:0000256" key="9">
    <source>
        <dbReference type="ARBA" id="ARBA00022958"/>
    </source>
</evidence>
<comment type="similarity">
    <text evidence="16">Belongs to the potassium channel family.</text>
</comment>
<dbReference type="InterPro" id="IPR027359">
    <property type="entry name" value="Volt_channel_dom_sf"/>
</dbReference>
<dbReference type="GO" id="GO:0000166">
    <property type="term" value="F:nucleotide binding"/>
    <property type="evidence" value="ECO:0007669"/>
    <property type="project" value="UniProtKB-KW"/>
</dbReference>
<evidence type="ECO:0000256" key="7">
    <source>
        <dbReference type="ARBA" id="ARBA00022826"/>
    </source>
</evidence>
<dbReference type="PRINTS" id="PR00169">
    <property type="entry name" value="KCHANNEL"/>
</dbReference>
<dbReference type="SUPFAM" id="SSF81324">
    <property type="entry name" value="Voltage-gated potassium channels"/>
    <property type="match status" value="1"/>
</dbReference>
<keyword evidence="6" id="KW-0547">Nucleotide-binding</keyword>
<keyword evidence="10 17" id="KW-1133">Transmembrane helix</keyword>
<evidence type="ECO:0000259" key="18">
    <source>
        <dbReference type="Pfam" id="PF00520"/>
    </source>
</evidence>
<dbReference type="eggNOG" id="COG2905">
    <property type="taxonomic scope" value="Bacteria"/>
</dbReference>
<evidence type="ECO:0000256" key="1">
    <source>
        <dbReference type="ARBA" id="ARBA00004651"/>
    </source>
</evidence>
<keyword evidence="11" id="KW-0406">Ion transport</keyword>
<protein>
    <submittedName>
        <fullName evidence="19">Ion transport protein</fullName>
    </submittedName>
</protein>
<evidence type="ECO:0000256" key="17">
    <source>
        <dbReference type="SAM" id="Phobius"/>
    </source>
</evidence>
<organism evidence="19 20">
    <name type="scientific">Acaryochloris marina (strain MBIC 11017)</name>
    <dbReference type="NCBI Taxonomy" id="329726"/>
    <lineage>
        <taxon>Bacteria</taxon>
        <taxon>Bacillati</taxon>
        <taxon>Cyanobacteriota</taxon>
        <taxon>Cyanophyceae</taxon>
        <taxon>Acaryochloridales</taxon>
        <taxon>Acaryochloridaceae</taxon>
        <taxon>Acaryochloris</taxon>
    </lineage>
</organism>
<comment type="function">
    <text evidence="15">Cyclic nucleotide-regulated potassium channel activated by cAMP.</text>
</comment>
<keyword evidence="7" id="KW-0631">Potassium channel</keyword>
<evidence type="ECO:0000256" key="4">
    <source>
        <dbReference type="ARBA" id="ARBA00022538"/>
    </source>
</evidence>
<feature type="transmembrane region" description="Helical" evidence="17">
    <location>
        <begin position="224"/>
        <end position="248"/>
    </location>
</feature>
<evidence type="ECO:0000256" key="16">
    <source>
        <dbReference type="ARBA" id="ARBA00060926"/>
    </source>
</evidence>
<keyword evidence="4" id="KW-0633">Potassium transport</keyword>
<name>B0C0X6_ACAM1</name>
<evidence type="ECO:0000256" key="13">
    <source>
        <dbReference type="ARBA" id="ARBA00023286"/>
    </source>
</evidence>
<evidence type="ECO:0000256" key="8">
    <source>
        <dbReference type="ARBA" id="ARBA00022882"/>
    </source>
</evidence>